<comment type="catalytic activity">
    <reaction evidence="1">
        <text>a ubiquinone + NADH + 5 H(+)(in) = a ubiquinol + NAD(+) + 4 H(+)(out)</text>
        <dbReference type="Rhea" id="RHEA:29091"/>
        <dbReference type="Rhea" id="RHEA-COMP:9565"/>
        <dbReference type="Rhea" id="RHEA-COMP:9566"/>
        <dbReference type="ChEBI" id="CHEBI:15378"/>
        <dbReference type="ChEBI" id="CHEBI:16389"/>
        <dbReference type="ChEBI" id="CHEBI:17976"/>
        <dbReference type="ChEBI" id="CHEBI:57540"/>
        <dbReference type="ChEBI" id="CHEBI:57945"/>
        <dbReference type="EC" id="7.1.1.2"/>
    </reaction>
</comment>
<dbReference type="InterPro" id="IPR001457">
    <property type="entry name" value="NADH_UbQ/plastoQ_OxRdtase_su6"/>
</dbReference>
<geneLocation type="mitochondrion" evidence="2"/>
<keyword evidence="1" id="KW-0813">Transport</keyword>
<keyword evidence="1" id="KW-0679">Respiratory chain</keyword>
<keyword evidence="1" id="KW-0812">Transmembrane</keyword>
<organism evidence="2">
    <name type="scientific">Cyanidium caldarium</name>
    <name type="common">Red alga</name>
    <dbReference type="NCBI Taxonomy" id="2771"/>
    <lineage>
        <taxon>Eukaryota</taxon>
        <taxon>Rhodophyta</taxon>
        <taxon>Bangiophyceae</taxon>
        <taxon>Cyanidiales</taxon>
        <taxon>Cyanidiaceae</taxon>
        <taxon>Cyanidium</taxon>
    </lineage>
</organism>
<name>A0A7H0WBB5_CYACA</name>
<feature type="transmembrane region" description="Helical" evidence="1">
    <location>
        <begin position="28"/>
        <end position="48"/>
    </location>
</feature>
<gene>
    <name evidence="2" type="primary">nad6</name>
    <name evidence="2" type="ORF">CDCA_ACUF019_058</name>
</gene>
<dbReference type="EC" id="7.1.1.2" evidence="1"/>
<evidence type="ECO:0000256" key="1">
    <source>
        <dbReference type="RuleBase" id="RU004430"/>
    </source>
</evidence>
<feature type="transmembrane region" description="Helical" evidence="1">
    <location>
        <begin position="55"/>
        <end position="76"/>
    </location>
</feature>
<comment type="subcellular location">
    <subcellularLocation>
        <location evidence="1">Mitochondrion membrane</location>
        <topology evidence="1">Multi-pass membrane protein</topology>
    </subcellularLocation>
</comment>
<dbReference type="GeneID" id="63062207"/>
<keyword evidence="1" id="KW-0472">Membrane</keyword>
<keyword evidence="1" id="KW-1278">Translocase</keyword>
<keyword evidence="1" id="KW-0830">Ubiquinone</keyword>
<dbReference type="GO" id="GO:0008137">
    <property type="term" value="F:NADH dehydrogenase (ubiquinone) activity"/>
    <property type="evidence" value="ECO:0007669"/>
    <property type="project" value="UniProtKB-UniRule"/>
</dbReference>
<protein>
    <recommendedName>
        <fullName evidence="1">NADH-ubiquinone oxidoreductase chain 6</fullName>
        <ecNumber evidence="1">7.1.1.2</ecNumber>
    </recommendedName>
</protein>
<accession>A0A7H0WBB5</accession>
<keyword evidence="1 2" id="KW-0496">Mitochondrion</keyword>
<feature type="transmembrane region" description="Helical" evidence="1">
    <location>
        <begin position="88"/>
        <end position="110"/>
    </location>
</feature>
<dbReference type="NCBIfam" id="NF005164">
    <property type="entry name" value="PRK06638.1-4"/>
    <property type="match status" value="1"/>
</dbReference>
<keyword evidence="1" id="KW-0520">NAD</keyword>
<evidence type="ECO:0000313" key="2">
    <source>
        <dbReference type="EMBL" id="QNR39844.1"/>
    </source>
</evidence>
<comment type="similarity">
    <text evidence="1">Belongs to the complex I subunit 6 family.</text>
</comment>
<dbReference type="Pfam" id="PF00499">
    <property type="entry name" value="Oxidored_q3"/>
    <property type="match status" value="1"/>
</dbReference>
<dbReference type="PANTHER" id="PTHR33269">
    <property type="entry name" value="NADH-UBIQUINONE OXIDOREDUCTASE CHAIN 6"/>
    <property type="match status" value="1"/>
</dbReference>
<dbReference type="AlphaFoldDB" id="A0A7H0WBB5"/>
<feature type="transmembrane region" description="Helical" evidence="1">
    <location>
        <begin position="154"/>
        <end position="172"/>
    </location>
</feature>
<dbReference type="InterPro" id="IPR042106">
    <property type="entry name" value="Nuo/plastoQ_OxRdtase_6_NuoJ"/>
</dbReference>
<keyword evidence="1" id="KW-1133">Transmembrane helix</keyword>
<dbReference type="EMBL" id="MT270118">
    <property type="protein sequence ID" value="QNR39844.1"/>
    <property type="molecule type" value="Genomic_DNA"/>
</dbReference>
<reference evidence="2" key="1">
    <citation type="journal article" date="2020" name="BMC Evol. Biol.">
        <title>Potential causes and consequences of rapid mitochondrial genome evolution in thermoacidophilic Galdieria (Rhodophyta).</title>
        <authorList>
            <person name="Cho C.H."/>
            <person name="Park S.I."/>
            <person name="Ciniglia C."/>
            <person name="Yang E.C."/>
            <person name="Graf L."/>
            <person name="Bhattacharya D."/>
            <person name="Yoon H.S."/>
        </authorList>
    </citation>
    <scope>NUCLEOTIDE SEQUENCE</scope>
    <source>
        <strain evidence="2">ACUF 019</strain>
    </source>
</reference>
<dbReference type="RefSeq" id="YP_010007682.1">
    <property type="nucleotide sequence ID" value="NC_053320.1"/>
</dbReference>
<proteinExistence type="inferred from homology"/>
<keyword evidence="1" id="KW-0249">Electron transport</keyword>
<comment type="function">
    <text evidence="1">Core subunit of the mitochondrial membrane respiratory chain NADH dehydrogenase (Complex I) which catalyzes electron transfer from NADH through the respiratory chain, using ubiquinone as an electron acceptor. Essential for the catalytic activity and assembly of complex I.</text>
</comment>
<dbReference type="PANTHER" id="PTHR33269:SF17">
    <property type="entry name" value="NADH-UBIQUINONE OXIDOREDUCTASE CHAIN 6"/>
    <property type="match status" value="1"/>
</dbReference>
<dbReference type="GO" id="GO:0031966">
    <property type="term" value="C:mitochondrial membrane"/>
    <property type="evidence" value="ECO:0007669"/>
    <property type="project" value="UniProtKB-SubCell"/>
</dbReference>
<dbReference type="Gene3D" id="1.20.120.1200">
    <property type="entry name" value="NADH-ubiquinone/plastoquinone oxidoreductase chain 6, subunit NuoJ"/>
    <property type="match status" value="1"/>
</dbReference>
<sequence length="201" mass="23294">MIKLVLFYFFSGLSLVSASIVISVKNPVFSVLFLILVFFNVVGLLLLLGAEFLSLLFLIVYVGAIAVLFLFVVMILNLKFIELRSSFFYYAFFGSLIMAIFLFEIFIILNSDLTFASSYFLERKRIWVQELYSYTNLQILGNVLYTSYSYLFILSGFVLLVAILGAIILTLYQRSQIRRQDPNVQVVRNFDDTIRFFKFLK</sequence>